<dbReference type="InterPro" id="IPR007343">
    <property type="entry name" value="Uncharacterised_pept_Zn_put"/>
</dbReference>
<protein>
    <submittedName>
        <fullName evidence="7">Membrane protein</fullName>
    </submittedName>
</protein>
<reference evidence="8" key="2">
    <citation type="submission" date="2016-04" db="EMBL/GenBank/DDBJ databases">
        <title>Planomonospora sphaerica JCM9374 whole genome shotgun sequence.</title>
        <authorList>
            <person name="Suzuki T."/>
            <person name="Dohra H."/>
            <person name="Kodani S."/>
        </authorList>
    </citation>
    <scope>NUCLEOTIDE SEQUENCE [LARGE SCALE GENOMIC DNA]</scope>
    <source>
        <strain evidence="8">JCM 9374</strain>
    </source>
</reference>
<dbReference type="Proteomes" id="UP000077701">
    <property type="component" value="Unassembled WGS sequence"/>
</dbReference>
<feature type="region of interest" description="Disordered" evidence="5">
    <location>
        <begin position="234"/>
        <end position="255"/>
    </location>
</feature>
<evidence type="ECO:0000256" key="5">
    <source>
        <dbReference type="SAM" id="MobiDB-lite"/>
    </source>
</evidence>
<evidence type="ECO:0000256" key="4">
    <source>
        <dbReference type="ARBA" id="ARBA00023136"/>
    </source>
</evidence>
<dbReference type="PANTHER" id="PTHR30168">
    <property type="entry name" value="PUTATIVE MEMBRANE PROTEIN YPFJ"/>
    <property type="match status" value="1"/>
</dbReference>
<gene>
    <name evidence="7" type="ORF">PS9374_04867</name>
</gene>
<comment type="subcellular location">
    <subcellularLocation>
        <location evidence="1">Membrane</location>
        <topology evidence="1">Single-pass membrane protein</topology>
    </subcellularLocation>
</comment>
<dbReference type="GO" id="GO:0016020">
    <property type="term" value="C:membrane"/>
    <property type="evidence" value="ECO:0007669"/>
    <property type="project" value="UniProtKB-SubCell"/>
</dbReference>
<name>A0A161LNE8_9ACTN</name>
<evidence type="ECO:0000256" key="3">
    <source>
        <dbReference type="ARBA" id="ARBA00022989"/>
    </source>
</evidence>
<dbReference type="AlphaFoldDB" id="A0A161LNE8"/>
<keyword evidence="4 6" id="KW-0472">Membrane</keyword>
<keyword evidence="2 6" id="KW-0812">Transmembrane</keyword>
<dbReference type="PANTHER" id="PTHR30168:SF0">
    <property type="entry name" value="INNER MEMBRANE PROTEIN"/>
    <property type="match status" value="1"/>
</dbReference>
<evidence type="ECO:0000256" key="1">
    <source>
        <dbReference type="ARBA" id="ARBA00004167"/>
    </source>
</evidence>
<dbReference type="RefSeq" id="WP_068900390.1">
    <property type="nucleotide sequence ID" value="NZ_BDCX01000012.1"/>
</dbReference>
<dbReference type="Pfam" id="PF04228">
    <property type="entry name" value="Zn_peptidase"/>
    <property type="match status" value="1"/>
</dbReference>
<reference evidence="7 8" key="1">
    <citation type="journal article" date="2016" name="Genome Announc.">
        <title>Draft Genome Sequence of Planomonospora sphaerica JCM9374, a Rare Actinomycete.</title>
        <authorList>
            <person name="Dohra H."/>
            <person name="Suzuki T."/>
            <person name="Inoue Y."/>
            <person name="Kodani S."/>
        </authorList>
    </citation>
    <scope>NUCLEOTIDE SEQUENCE [LARGE SCALE GENOMIC DNA]</scope>
    <source>
        <strain evidence="7 8">JCM 9374</strain>
    </source>
</reference>
<accession>A0A161LNE8</accession>
<dbReference type="EMBL" id="BDCX01000012">
    <property type="protein sequence ID" value="GAT69195.1"/>
    <property type="molecule type" value="Genomic_DNA"/>
</dbReference>
<organism evidence="7 8">
    <name type="scientific">Planomonospora sphaerica</name>
    <dbReference type="NCBI Taxonomy" id="161355"/>
    <lineage>
        <taxon>Bacteria</taxon>
        <taxon>Bacillati</taxon>
        <taxon>Actinomycetota</taxon>
        <taxon>Actinomycetes</taxon>
        <taxon>Streptosporangiales</taxon>
        <taxon>Streptosporangiaceae</taxon>
        <taxon>Planomonospora</taxon>
    </lineage>
</organism>
<keyword evidence="3 6" id="KW-1133">Transmembrane helix</keyword>
<keyword evidence="8" id="KW-1185">Reference proteome</keyword>
<evidence type="ECO:0000313" key="7">
    <source>
        <dbReference type="EMBL" id="GAT69195.1"/>
    </source>
</evidence>
<feature type="compositionally biased region" description="Basic and acidic residues" evidence="5">
    <location>
        <begin position="241"/>
        <end position="253"/>
    </location>
</feature>
<sequence>MDFKDDVQLDSSQVESGGRRVPGGGLAVGGGVAGIIALIAALVFGVDLGGLTGGGAAPAPVDSGSNLAAQCRTGQDADQNEECRVIGVVNSIQEYWPTAMGGYEEAKTVLFSGAVDTGCGAADSSVGPFYCPADRRVYLDLSFFDQLQSRFGAKGGPFAQAYVIGHEYGHHVQNLTGVLSRSQNDRQGPESGAVRVELQADCYAGAWAKNAYETGLFAEPFTRTDIEEALSAASAVGDDSIQERTQGRVDPEGFTHGTSAQRVKWFSTGYETGDPKRCDTFSGAI</sequence>
<feature type="transmembrane region" description="Helical" evidence="6">
    <location>
        <begin position="26"/>
        <end position="46"/>
    </location>
</feature>
<comment type="caution">
    <text evidence="7">The sequence shown here is derived from an EMBL/GenBank/DDBJ whole genome shotgun (WGS) entry which is preliminary data.</text>
</comment>
<dbReference type="OrthoDB" id="9774900at2"/>
<evidence type="ECO:0000256" key="6">
    <source>
        <dbReference type="SAM" id="Phobius"/>
    </source>
</evidence>
<proteinExistence type="predicted"/>
<evidence type="ECO:0000256" key="2">
    <source>
        <dbReference type="ARBA" id="ARBA00022692"/>
    </source>
</evidence>
<evidence type="ECO:0000313" key="8">
    <source>
        <dbReference type="Proteomes" id="UP000077701"/>
    </source>
</evidence>